<reference evidence="1" key="1">
    <citation type="submission" date="2018-04" db="EMBL/GenBank/DDBJ databases">
        <authorList>
            <person name="Go L.Y."/>
            <person name="Mitchell J.A."/>
        </authorList>
    </citation>
    <scope>NUCLEOTIDE SEQUENCE</scope>
    <source>
        <strain evidence="1">ARTV</strain>
    </source>
</reference>
<protein>
    <submittedName>
        <fullName evidence="1">Uncharacterized protein</fullName>
    </submittedName>
</protein>
<name>A0A3B0M5E9_9GAMM</name>
<sequence>MHTNINNFKVIIYDGLVQQTNSSWPATGTWYVGQSSKVQFTIHPKLNKNDYVFHTGGARRNNANLSTCRFPAEPDMIRGTGGNNFDTQCVFVNQTHIGY</sequence>
<dbReference type="EMBL" id="UFQR01000004">
    <property type="protein sequence ID" value="SSW95338.1"/>
    <property type="molecule type" value="Genomic_DNA"/>
</dbReference>
<accession>A0A3B0M5E9</accession>
<proteinExistence type="predicted"/>
<gene>
    <name evidence="1" type="ORF">ARTV_1194</name>
</gene>
<evidence type="ECO:0000313" key="1">
    <source>
        <dbReference type="EMBL" id="SSW95338.1"/>
    </source>
</evidence>
<dbReference type="AlphaFoldDB" id="A0A3B0M5E9"/>
<organism evidence="1">
    <name type="scientific">Arsenophonus endosymbiont of Trialeurodes vaporariorum</name>
    <dbReference type="NCBI Taxonomy" id="235567"/>
    <lineage>
        <taxon>Bacteria</taxon>
        <taxon>Pseudomonadati</taxon>
        <taxon>Pseudomonadota</taxon>
        <taxon>Gammaproteobacteria</taxon>
        <taxon>Enterobacterales</taxon>
        <taxon>Morganellaceae</taxon>
        <taxon>Arsenophonus</taxon>
    </lineage>
</organism>